<dbReference type="AlphaFoldDB" id="A0A4Y9YLE8"/>
<dbReference type="STRING" id="34475.A0A4Y9YLE8"/>
<evidence type="ECO:0000313" key="3">
    <source>
        <dbReference type="EMBL" id="TFY62301.1"/>
    </source>
</evidence>
<evidence type="ECO:0000259" key="2">
    <source>
        <dbReference type="Pfam" id="PF01728"/>
    </source>
</evidence>
<dbReference type="CDD" id="cd02440">
    <property type="entry name" value="AdoMet_MTases"/>
    <property type="match status" value="1"/>
</dbReference>
<dbReference type="EMBL" id="SEKV01000172">
    <property type="protein sequence ID" value="TFY62301.1"/>
    <property type="molecule type" value="Genomic_DNA"/>
</dbReference>
<dbReference type="Pfam" id="PF01728">
    <property type="entry name" value="FtsJ"/>
    <property type="match status" value="1"/>
</dbReference>
<name>A0A4Y9YLE8_9APHY</name>
<gene>
    <name evidence="3" type="ORF">EVJ58_g3949</name>
</gene>
<dbReference type="GO" id="GO:0008168">
    <property type="term" value="F:methyltransferase activity"/>
    <property type="evidence" value="ECO:0007669"/>
    <property type="project" value="InterPro"/>
</dbReference>
<reference evidence="3 4" key="1">
    <citation type="submission" date="2019-01" db="EMBL/GenBank/DDBJ databases">
        <title>Genome sequencing of the rare red list fungi Fomitopsis rosea.</title>
        <authorList>
            <person name="Buettner E."/>
            <person name="Kellner H."/>
        </authorList>
    </citation>
    <scope>NUCLEOTIDE SEQUENCE [LARGE SCALE GENOMIC DNA]</scope>
    <source>
        <strain evidence="3 4">DSM 105464</strain>
    </source>
</reference>
<protein>
    <recommendedName>
        <fullName evidence="2">Ribosomal RNA methyltransferase FtsJ domain-containing protein</fullName>
    </recommendedName>
</protein>
<feature type="region of interest" description="Disordered" evidence="1">
    <location>
        <begin position="415"/>
        <end position="508"/>
    </location>
</feature>
<feature type="domain" description="Ribosomal RNA methyltransferase FtsJ" evidence="2">
    <location>
        <begin position="141"/>
        <end position="306"/>
    </location>
</feature>
<dbReference type="GO" id="GO:0032259">
    <property type="term" value="P:methylation"/>
    <property type="evidence" value="ECO:0007669"/>
    <property type="project" value="InterPro"/>
</dbReference>
<dbReference type="SUPFAM" id="SSF53335">
    <property type="entry name" value="S-adenosyl-L-methionine-dependent methyltransferases"/>
    <property type="match status" value="1"/>
</dbReference>
<comment type="caution">
    <text evidence="3">The sequence shown here is derived from an EMBL/GenBank/DDBJ whole genome shotgun (WGS) entry which is preliminary data.</text>
</comment>
<feature type="compositionally biased region" description="Low complexity" evidence="1">
    <location>
        <begin position="429"/>
        <end position="450"/>
    </location>
</feature>
<organism evidence="3 4">
    <name type="scientific">Rhodofomes roseus</name>
    <dbReference type="NCBI Taxonomy" id="34475"/>
    <lineage>
        <taxon>Eukaryota</taxon>
        <taxon>Fungi</taxon>
        <taxon>Dikarya</taxon>
        <taxon>Basidiomycota</taxon>
        <taxon>Agaricomycotina</taxon>
        <taxon>Agaricomycetes</taxon>
        <taxon>Polyporales</taxon>
        <taxon>Rhodofomes</taxon>
    </lineage>
</organism>
<evidence type="ECO:0000256" key="1">
    <source>
        <dbReference type="SAM" id="MobiDB-lite"/>
    </source>
</evidence>
<dbReference type="Proteomes" id="UP000298390">
    <property type="component" value="Unassembled WGS sequence"/>
</dbReference>
<accession>A0A4Y9YLE8</accession>
<dbReference type="InterPro" id="IPR029063">
    <property type="entry name" value="SAM-dependent_MTases_sf"/>
</dbReference>
<sequence length="508" mass="56947">METSRADDDEHKYQPIRTSDAVHHLTMDPIFTSDTHFATIDQVDAAVDEILSGGNLPETIVSKLTNFELPFYERSFELRKLTIMKQICRQSDSVTQYQRQQDKNNRAADQLDKVPQLHFVGFKHAFEEMNYMSGSPFGNDQVERFLDLGCAPGGFALWLLQNNKSARGKGVTLSPEAKGIRLRLVPRFPERFHVQYEDVCNIATGQVAFEEPPAGGFDLVTANAAIMLADNKIPWNLTIRLVYAQLLVAFQYIAQGGSLVISFRSRPVSWVVDIVRFIGQTFTSVAAENPSFQARRSFAYVVCRGFKAGGDEKKRDIQRLRECVDYLENISRISICECTSGRRITDIQSMVAGPIDDPVSGTTNIPRLCGAQGEVLPDETYQYVTDMFDNAWKRQYMGIRSQYEGVLLKQAAQIKAQDRDTRKGGTGQPVRRGSVSTSVSATGTVTPSGSLQTPAVQPSEGGPFKWSRPIDDYQRRRQQTKTAYTSFFKLDRRNGMSDGPDGPGSWRR</sequence>
<proteinExistence type="predicted"/>
<evidence type="ECO:0000313" key="4">
    <source>
        <dbReference type="Proteomes" id="UP000298390"/>
    </source>
</evidence>
<dbReference type="InterPro" id="IPR002877">
    <property type="entry name" value="RNA_MeTrfase_FtsJ_dom"/>
</dbReference>
<dbReference type="Gene3D" id="3.40.50.12760">
    <property type="match status" value="1"/>
</dbReference>